<dbReference type="InterPro" id="IPR013783">
    <property type="entry name" value="Ig-like_fold"/>
</dbReference>
<dbReference type="InterPro" id="IPR003598">
    <property type="entry name" value="Ig_sub2"/>
</dbReference>
<reference evidence="5" key="2">
    <citation type="submission" date="2025-09" db="UniProtKB">
        <authorList>
            <consortium name="Ensembl"/>
        </authorList>
    </citation>
    <scope>IDENTIFICATION</scope>
</reference>
<dbReference type="InterPro" id="IPR003599">
    <property type="entry name" value="Ig_sub"/>
</dbReference>
<dbReference type="GO" id="GO:0006955">
    <property type="term" value="P:immune response"/>
    <property type="evidence" value="ECO:0007669"/>
    <property type="project" value="TreeGrafter"/>
</dbReference>
<dbReference type="SMART" id="SM00408">
    <property type="entry name" value="IGc2"/>
    <property type="match status" value="4"/>
</dbReference>
<dbReference type="GO" id="GO:0004888">
    <property type="term" value="F:transmembrane signaling receptor activity"/>
    <property type="evidence" value="ECO:0007669"/>
    <property type="project" value="TreeGrafter"/>
</dbReference>
<feature type="domain" description="Ig-like" evidence="4">
    <location>
        <begin position="17"/>
        <end position="103"/>
    </location>
</feature>
<dbReference type="GO" id="GO:0007166">
    <property type="term" value="P:cell surface receptor signaling pathway"/>
    <property type="evidence" value="ECO:0007669"/>
    <property type="project" value="TreeGrafter"/>
</dbReference>
<dbReference type="PANTHER" id="PTHR11481:SF64">
    <property type="entry name" value="FC RECEPTOR-LIKE PROTEIN 4"/>
    <property type="match status" value="1"/>
</dbReference>
<feature type="signal peptide" evidence="3">
    <location>
        <begin position="1"/>
        <end position="20"/>
    </location>
</feature>
<dbReference type="Pfam" id="PF13927">
    <property type="entry name" value="Ig_3"/>
    <property type="match status" value="1"/>
</dbReference>
<dbReference type="InterPro" id="IPR036179">
    <property type="entry name" value="Ig-like_dom_sf"/>
</dbReference>
<dbReference type="PANTHER" id="PTHR11481">
    <property type="entry name" value="IMMUNOGLOBULIN FC RECEPTOR"/>
    <property type="match status" value="1"/>
</dbReference>
<dbReference type="Ensembl" id="ENSPCET00000024193.1">
    <property type="protein sequence ID" value="ENSPCEP00000023412.1"/>
    <property type="gene ID" value="ENSPCEG00000017756.1"/>
</dbReference>
<keyword evidence="6" id="KW-1185">Reference proteome</keyword>
<dbReference type="InterPro" id="IPR050488">
    <property type="entry name" value="Ig_Fc_receptor"/>
</dbReference>
<keyword evidence="2" id="KW-1015">Disulfide bond</keyword>
<organism evidence="5 6">
    <name type="scientific">Pelusios castaneus</name>
    <name type="common">West African mud turtle</name>
    <dbReference type="NCBI Taxonomy" id="367368"/>
    <lineage>
        <taxon>Eukaryota</taxon>
        <taxon>Metazoa</taxon>
        <taxon>Chordata</taxon>
        <taxon>Craniata</taxon>
        <taxon>Vertebrata</taxon>
        <taxon>Euteleostomi</taxon>
        <taxon>Archelosauria</taxon>
        <taxon>Testudinata</taxon>
        <taxon>Testudines</taxon>
        <taxon>Pleurodira</taxon>
        <taxon>Pelomedusidae</taxon>
        <taxon>Pelusios</taxon>
    </lineage>
</organism>
<evidence type="ECO:0000313" key="5">
    <source>
        <dbReference type="Ensembl" id="ENSPCEP00000023412.1"/>
    </source>
</evidence>
<sequence>MLRSALSCSLLLSLPGPSATSQKSKLTLDPPWSTVFLSECVTLTCNGSPSPARDSTLWYHNDMIFTSQTNRFRIAKVQMSDAGRYQCKAPGSVQSNPIQLTVSNEWLILQAPYYVIFEGDLLHLRCHGWHGAKVSEIRYYRDGREVTSFYGKSELFIEKAKTSDSGRYWCTGSMKIGLKRKEREELFSTPVLRAADPAEPTEGNPVTLTCVTLLNPQKSDMQLQCIFYKDGWPMTTSGNSLDYRIPAAQLEDSGSYYCVMQTMTLSVRKRSRSLNIAVKRIPVSGVSLGVQPLGGQVTKGERLVLSCSVAKGTGLLTFFWHRQGSRQALRNESQRSHTMDYEIPAATENDAGEYYCTVTNGNAAMSSPGVKVAVKGELGPRLLKWVRPATAAPRRWQLEAPGRDVASTLEGHEQSWLKCLCQPHPPGSLCRLPASPHRRDGVCDTEPSGRLLANGVEPGFGT</sequence>
<feature type="chain" id="PRO_5034345859" description="Ig-like domain-containing protein" evidence="3">
    <location>
        <begin position="21"/>
        <end position="462"/>
    </location>
</feature>
<dbReference type="AlphaFoldDB" id="A0A8C8ST21"/>
<dbReference type="PROSITE" id="PS50835">
    <property type="entry name" value="IG_LIKE"/>
    <property type="match status" value="4"/>
</dbReference>
<evidence type="ECO:0000256" key="3">
    <source>
        <dbReference type="SAM" id="SignalP"/>
    </source>
</evidence>
<name>A0A8C8ST21_9SAUR</name>
<dbReference type="GO" id="GO:0009897">
    <property type="term" value="C:external side of plasma membrane"/>
    <property type="evidence" value="ECO:0007669"/>
    <property type="project" value="TreeGrafter"/>
</dbReference>
<feature type="domain" description="Ig-like" evidence="4">
    <location>
        <begin position="118"/>
        <end position="188"/>
    </location>
</feature>
<dbReference type="InterPro" id="IPR007110">
    <property type="entry name" value="Ig-like_dom"/>
</dbReference>
<evidence type="ECO:0000256" key="1">
    <source>
        <dbReference type="ARBA" id="ARBA00022729"/>
    </source>
</evidence>
<feature type="domain" description="Ig-like" evidence="4">
    <location>
        <begin position="190"/>
        <end position="275"/>
    </location>
</feature>
<protein>
    <recommendedName>
        <fullName evidence="4">Ig-like domain-containing protein</fullName>
    </recommendedName>
</protein>
<dbReference type="Pfam" id="PF13895">
    <property type="entry name" value="Ig_2"/>
    <property type="match status" value="3"/>
</dbReference>
<keyword evidence="1 3" id="KW-0732">Signal</keyword>
<dbReference type="SMART" id="SM00409">
    <property type="entry name" value="IG"/>
    <property type="match status" value="4"/>
</dbReference>
<dbReference type="Gene3D" id="2.60.40.10">
    <property type="entry name" value="Immunoglobulins"/>
    <property type="match status" value="4"/>
</dbReference>
<proteinExistence type="predicted"/>
<evidence type="ECO:0000313" key="6">
    <source>
        <dbReference type="Proteomes" id="UP000694393"/>
    </source>
</evidence>
<feature type="domain" description="Ig-like" evidence="4">
    <location>
        <begin position="282"/>
        <end position="373"/>
    </location>
</feature>
<evidence type="ECO:0000256" key="2">
    <source>
        <dbReference type="ARBA" id="ARBA00023157"/>
    </source>
</evidence>
<dbReference type="Proteomes" id="UP000694393">
    <property type="component" value="Unplaced"/>
</dbReference>
<reference evidence="5" key="1">
    <citation type="submission" date="2025-08" db="UniProtKB">
        <authorList>
            <consortium name="Ensembl"/>
        </authorList>
    </citation>
    <scope>IDENTIFICATION</scope>
</reference>
<accession>A0A8C8ST21</accession>
<evidence type="ECO:0000259" key="4">
    <source>
        <dbReference type="PROSITE" id="PS50835"/>
    </source>
</evidence>
<dbReference type="SUPFAM" id="SSF48726">
    <property type="entry name" value="Immunoglobulin"/>
    <property type="match status" value="4"/>
</dbReference>